<dbReference type="Pfam" id="PF09834">
    <property type="entry name" value="DUF2061"/>
    <property type="match status" value="1"/>
</dbReference>
<keyword evidence="1" id="KW-0812">Transmembrane</keyword>
<accession>A0A366D4T6</accession>
<dbReference type="EMBL" id="QNRF01000002">
    <property type="protein sequence ID" value="RBO84976.1"/>
    <property type="molecule type" value="Genomic_DNA"/>
</dbReference>
<sequence length="79" mass="8737">MAKTITFAVMHFSIAFTVAYLITGSFLVGGLVAVVEPAINTVAFYFHEKIWTKLSKSNATMEIKQSFRNAGESYALRSI</sequence>
<evidence type="ECO:0000313" key="4">
    <source>
        <dbReference type="Proteomes" id="UP000252086"/>
    </source>
</evidence>
<feature type="domain" description="DUF2061" evidence="2">
    <location>
        <begin position="1"/>
        <end position="52"/>
    </location>
</feature>
<keyword evidence="1" id="KW-1133">Transmembrane helix</keyword>
<dbReference type="InterPro" id="IPR018638">
    <property type="entry name" value="DUF2061_membrane"/>
</dbReference>
<name>A0A366D4T6_9GAMM</name>
<evidence type="ECO:0000313" key="3">
    <source>
        <dbReference type="EMBL" id="RBO84976.1"/>
    </source>
</evidence>
<proteinExistence type="predicted"/>
<keyword evidence="1" id="KW-0472">Membrane</keyword>
<keyword evidence="4" id="KW-1185">Reference proteome</keyword>
<gene>
    <name evidence="3" type="ORF">DFP76_102378</name>
</gene>
<evidence type="ECO:0000256" key="1">
    <source>
        <dbReference type="SAM" id="Phobius"/>
    </source>
</evidence>
<dbReference type="AlphaFoldDB" id="A0A366D4T6"/>
<dbReference type="RefSeq" id="WP_113873592.1">
    <property type="nucleotide sequence ID" value="NZ_QNRF01000002.1"/>
</dbReference>
<dbReference type="Proteomes" id="UP000252086">
    <property type="component" value="Unassembled WGS sequence"/>
</dbReference>
<feature type="transmembrane region" description="Helical" evidence="1">
    <location>
        <begin position="12"/>
        <end position="35"/>
    </location>
</feature>
<evidence type="ECO:0000259" key="2">
    <source>
        <dbReference type="Pfam" id="PF09834"/>
    </source>
</evidence>
<organism evidence="3 4">
    <name type="scientific">Marinomonas aquiplantarum</name>
    <dbReference type="NCBI Taxonomy" id="491951"/>
    <lineage>
        <taxon>Bacteria</taxon>
        <taxon>Pseudomonadati</taxon>
        <taxon>Pseudomonadota</taxon>
        <taxon>Gammaproteobacteria</taxon>
        <taxon>Oceanospirillales</taxon>
        <taxon>Oceanospirillaceae</taxon>
        <taxon>Marinomonas</taxon>
    </lineage>
</organism>
<dbReference type="OrthoDB" id="9133582at2"/>
<protein>
    <submittedName>
        <fullName evidence="3">Putative membrane protein</fullName>
    </submittedName>
</protein>
<reference evidence="3 4" key="1">
    <citation type="submission" date="2018-06" db="EMBL/GenBank/DDBJ databases">
        <title>Genomic Encyclopedia of Type Strains, Phase III (KMG-III): the genomes of soil and plant-associated and newly described type strains.</title>
        <authorList>
            <person name="Whitman W."/>
        </authorList>
    </citation>
    <scope>NUCLEOTIDE SEQUENCE [LARGE SCALE GENOMIC DNA]</scope>
    <source>
        <strain evidence="3 4">CECT 7732</strain>
    </source>
</reference>
<comment type="caution">
    <text evidence="3">The sequence shown here is derived from an EMBL/GenBank/DDBJ whole genome shotgun (WGS) entry which is preliminary data.</text>
</comment>